<comment type="caution">
    <text evidence="1">The sequence shown here is derived from an EMBL/GenBank/DDBJ whole genome shotgun (WGS) entry which is preliminary data.</text>
</comment>
<evidence type="ECO:0000313" key="1">
    <source>
        <dbReference type="EMBL" id="KAJ9545320.1"/>
    </source>
</evidence>
<dbReference type="Proteomes" id="UP001172457">
    <property type="component" value="Chromosome 6"/>
</dbReference>
<dbReference type="EMBL" id="JARYMX010000006">
    <property type="protein sequence ID" value="KAJ9545320.1"/>
    <property type="molecule type" value="Genomic_DNA"/>
</dbReference>
<accession>A0AA38SZK4</accession>
<sequence>MYAMHCTRPDIAFAVSRLTQYTSNPGSDHWKAIGEYWASKKQTCITHSTMKAEFIALAAARKEAEWIIDQLTDLHFLPCPTPSIPMYCESEATLSKVLKAIERKSTKSCEKVGKKCKSDPESFRVREAYIFAPRGVEILEDSCFWWILRWSQRFSVHEVFKDPLWNILEGADLED</sequence>
<name>A0AA38SZK4_9ASTR</name>
<protein>
    <submittedName>
        <fullName evidence="1">Uncharacterized protein</fullName>
    </submittedName>
</protein>
<gene>
    <name evidence="1" type="ORF">OSB04_025027</name>
</gene>
<reference evidence="1" key="1">
    <citation type="submission" date="2023-03" db="EMBL/GenBank/DDBJ databases">
        <title>Chromosome-scale reference genome and RAD-based genetic map of yellow starthistle (Centaurea solstitialis) reveal putative structural variation and QTLs associated with invader traits.</title>
        <authorList>
            <person name="Reatini B."/>
            <person name="Cang F.A."/>
            <person name="Jiang Q."/>
            <person name="Mckibben M.T.W."/>
            <person name="Barker M.S."/>
            <person name="Rieseberg L.H."/>
            <person name="Dlugosch K.M."/>
        </authorList>
    </citation>
    <scope>NUCLEOTIDE SEQUENCE</scope>
    <source>
        <strain evidence="1">CAN-66</strain>
        <tissue evidence="1">Leaf</tissue>
    </source>
</reference>
<dbReference type="PANTHER" id="PTHR11439:SF440">
    <property type="entry name" value="INTEGRASE CATALYTIC DOMAIN-CONTAINING PROTEIN"/>
    <property type="match status" value="1"/>
</dbReference>
<proteinExistence type="predicted"/>
<dbReference type="PANTHER" id="PTHR11439">
    <property type="entry name" value="GAG-POL-RELATED RETROTRANSPOSON"/>
    <property type="match status" value="1"/>
</dbReference>
<dbReference type="AlphaFoldDB" id="A0AA38SZK4"/>
<evidence type="ECO:0000313" key="2">
    <source>
        <dbReference type="Proteomes" id="UP001172457"/>
    </source>
</evidence>
<keyword evidence="2" id="KW-1185">Reference proteome</keyword>
<organism evidence="1 2">
    <name type="scientific">Centaurea solstitialis</name>
    <name type="common">yellow star-thistle</name>
    <dbReference type="NCBI Taxonomy" id="347529"/>
    <lineage>
        <taxon>Eukaryota</taxon>
        <taxon>Viridiplantae</taxon>
        <taxon>Streptophyta</taxon>
        <taxon>Embryophyta</taxon>
        <taxon>Tracheophyta</taxon>
        <taxon>Spermatophyta</taxon>
        <taxon>Magnoliopsida</taxon>
        <taxon>eudicotyledons</taxon>
        <taxon>Gunneridae</taxon>
        <taxon>Pentapetalae</taxon>
        <taxon>asterids</taxon>
        <taxon>campanulids</taxon>
        <taxon>Asterales</taxon>
        <taxon>Asteraceae</taxon>
        <taxon>Carduoideae</taxon>
        <taxon>Cardueae</taxon>
        <taxon>Centaureinae</taxon>
        <taxon>Centaurea</taxon>
    </lineage>
</organism>